<evidence type="ECO:0000313" key="2">
    <source>
        <dbReference type="EMBL" id="SEH67521.1"/>
    </source>
</evidence>
<evidence type="ECO:0000256" key="1">
    <source>
        <dbReference type="SAM" id="MobiDB-lite"/>
    </source>
</evidence>
<dbReference type="RefSeq" id="WP_218139062.1">
    <property type="nucleotide sequence ID" value="NZ_FNXG01000001.1"/>
</dbReference>
<gene>
    <name evidence="2" type="ORF">SAMN04488075_0723</name>
</gene>
<sequence length="59" mass="6348">MHHPTRHAVEILLPPGTTLDDLSEQEVQDLFDSIVRQAEAEAEGCAEPGPEAADPDRAA</sequence>
<proteinExistence type="predicted"/>
<dbReference type="EMBL" id="FNXG01000001">
    <property type="protein sequence ID" value="SEH67521.1"/>
    <property type="molecule type" value="Genomic_DNA"/>
</dbReference>
<dbReference type="STRING" id="65735.SAMN04488075_0723"/>
<dbReference type="Proteomes" id="UP000199125">
    <property type="component" value="Unassembled WGS sequence"/>
</dbReference>
<feature type="region of interest" description="Disordered" evidence="1">
    <location>
        <begin position="39"/>
        <end position="59"/>
    </location>
</feature>
<feature type="compositionally biased region" description="Low complexity" evidence="1">
    <location>
        <begin position="43"/>
        <end position="52"/>
    </location>
</feature>
<reference evidence="3" key="1">
    <citation type="submission" date="2016-10" db="EMBL/GenBank/DDBJ databases">
        <authorList>
            <person name="Varghese N."/>
            <person name="Submissions S."/>
        </authorList>
    </citation>
    <scope>NUCLEOTIDE SEQUENCE [LARGE SCALE GENOMIC DNA]</scope>
    <source>
        <strain evidence="3">DSM 11593</strain>
    </source>
</reference>
<name>A0A1H6K7T5_9RHOB</name>
<evidence type="ECO:0000313" key="3">
    <source>
        <dbReference type="Proteomes" id="UP000199125"/>
    </source>
</evidence>
<keyword evidence="3" id="KW-1185">Reference proteome</keyword>
<organism evidence="2 3">
    <name type="scientific">Paracoccus alkenifer</name>
    <dbReference type="NCBI Taxonomy" id="65735"/>
    <lineage>
        <taxon>Bacteria</taxon>
        <taxon>Pseudomonadati</taxon>
        <taxon>Pseudomonadota</taxon>
        <taxon>Alphaproteobacteria</taxon>
        <taxon>Rhodobacterales</taxon>
        <taxon>Paracoccaceae</taxon>
        <taxon>Paracoccus</taxon>
    </lineage>
</organism>
<dbReference type="AlphaFoldDB" id="A0A1H6K7T5"/>
<protein>
    <submittedName>
        <fullName evidence="2">Uncharacterized protein</fullName>
    </submittedName>
</protein>
<accession>A0A1H6K7T5</accession>